<dbReference type="PANTHER" id="PTHR33398">
    <property type="entry name" value="30S RIBOSOMAL PROTEIN S20"/>
    <property type="match status" value="1"/>
</dbReference>
<keyword evidence="5 8" id="KW-0689">Ribosomal protein</keyword>
<dbReference type="GO" id="GO:0005829">
    <property type="term" value="C:cytosol"/>
    <property type="evidence" value="ECO:0007669"/>
    <property type="project" value="TreeGrafter"/>
</dbReference>
<evidence type="ECO:0000256" key="5">
    <source>
        <dbReference type="ARBA" id="ARBA00022980"/>
    </source>
</evidence>
<dbReference type="GO" id="GO:0015935">
    <property type="term" value="C:small ribosomal subunit"/>
    <property type="evidence" value="ECO:0007669"/>
    <property type="project" value="TreeGrafter"/>
</dbReference>
<dbReference type="FunFam" id="1.20.58.110:FF:000001">
    <property type="entry name" value="30S ribosomal protein S20"/>
    <property type="match status" value="1"/>
</dbReference>
<evidence type="ECO:0000313" key="8">
    <source>
        <dbReference type="EMBL" id="VAW44122.1"/>
    </source>
</evidence>
<dbReference type="InterPro" id="IPR002583">
    <property type="entry name" value="Ribosomal_bS20"/>
</dbReference>
<feature type="region of interest" description="Disordered" evidence="7">
    <location>
        <begin position="1"/>
        <end position="29"/>
    </location>
</feature>
<comment type="similarity">
    <text evidence="2">Belongs to the bacterial ribosomal protein bS20 family.</text>
</comment>
<dbReference type="AlphaFoldDB" id="A0A3B0VYA4"/>
<dbReference type="HAMAP" id="MF_00500">
    <property type="entry name" value="Ribosomal_bS20"/>
    <property type="match status" value="1"/>
</dbReference>
<reference evidence="8" key="1">
    <citation type="submission" date="2018-06" db="EMBL/GenBank/DDBJ databases">
        <authorList>
            <person name="Zhirakovskaya E."/>
        </authorList>
    </citation>
    <scope>NUCLEOTIDE SEQUENCE</scope>
</reference>
<evidence type="ECO:0000256" key="1">
    <source>
        <dbReference type="ARBA" id="ARBA00003134"/>
    </source>
</evidence>
<name>A0A3B0VYA4_9ZZZZ</name>
<dbReference type="GO" id="GO:0003735">
    <property type="term" value="F:structural constituent of ribosome"/>
    <property type="evidence" value="ECO:0007669"/>
    <property type="project" value="InterPro"/>
</dbReference>
<proteinExistence type="inferred from homology"/>
<evidence type="ECO:0000256" key="2">
    <source>
        <dbReference type="ARBA" id="ARBA00007634"/>
    </source>
</evidence>
<dbReference type="SUPFAM" id="SSF46992">
    <property type="entry name" value="Ribosomal protein S20"/>
    <property type="match status" value="1"/>
</dbReference>
<accession>A0A3B0VYA4</accession>
<keyword evidence="3" id="KW-0699">rRNA-binding</keyword>
<evidence type="ECO:0000256" key="3">
    <source>
        <dbReference type="ARBA" id="ARBA00022730"/>
    </source>
</evidence>
<dbReference type="NCBIfam" id="TIGR00029">
    <property type="entry name" value="S20"/>
    <property type="match status" value="1"/>
</dbReference>
<evidence type="ECO:0000256" key="4">
    <source>
        <dbReference type="ARBA" id="ARBA00022884"/>
    </source>
</evidence>
<protein>
    <submittedName>
        <fullName evidence="8">SSU ribosomal protein S20p</fullName>
    </submittedName>
</protein>
<organism evidence="8">
    <name type="scientific">hydrothermal vent metagenome</name>
    <dbReference type="NCBI Taxonomy" id="652676"/>
    <lineage>
        <taxon>unclassified sequences</taxon>
        <taxon>metagenomes</taxon>
        <taxon>ecological metagenomes</taxon>
    </lineage>
</organism>
<evidence type="ECO:0000256" key="6">
    <source>
        <dbReference type="ARBA" id="ARBA00023274"/>
    </source>
</evidence>
<dbReference type="PANTHER" id="PTHR33398:SF1">
    <property type="entry name" value="SMALL RIBOSOMAL SUBUNIT PROTEIN BS20C"/>
    <property type="match status" value="1"/>
</dbReference>
<keyword evidence="4" id="KW-0694">RNA-binding</keyword>
<dbReference type="InterPro" id="IPR036510">
    <property type="entry name" value="Ribosomal_bS20_sf"/>
</dbReference>
<gene>
    <name evidence="8" type="ORF">MNBD_GAMMA02-1634</name>
</gene>
<sequence>MANSASARKRVRQAVKNRQLNMSMRSKARTSMKKVLTAIESGDKKAAQELFNEMVPIIDGVARKGLYHKNKISRHKSRLNAKIKALA</sequence>
<keyword evidence="6" id="KW-0687">Ribonucleoprotein</keyword>
<dbReference type="GO" id="GO:0006412">
    <property type="term" value="P:translation"/>
    <property type="evidence" value="ECO:0007669"/>
    <property type="project" value="InterPro"/>
</dbReference>
<dbReference type="EMBL" id="UOFA01000082">
    <property type="protein sequence ID" value="VAW44122.1"/>
    <property type="molecule type" value="Genomic_DNA"/>
</dbReference>
<evidence type="ECO:0000256" key="7">
    <source>
        <dbReference type="SAM" id="MobiDB-lite"/>
    </source>
</evidence>
<comment type="function">
    <text evidence="1">Binds directly to 16S ribosomal RNA.</text>
</comment>
<dbReference type="Pfam" id="PF01649">
    <property type="entry name" value="Ribosomal_S20p"/>
    <property type="match status" value="1"/>
</dbReference>
<dbReference type="GO" id="GO:0070181">
    <property type="term" value="F:small ribosomal subunit rRNA binding"/>
    <property type="evidence" value="ECO:0007669"/>
    <property type="project" value="TreeGrafter"/>
</dbReference>
<dbReference type="Gene3D" id="1.20.58.110">
    <property type="entry name" value="Ribosomal protein S20"/>
    <property type="match status" value="1"/>
</dbReference>